<evidence type="ECO:0000256" key="1">
    <source>
        <dbReference type="SAM" id="MobiDB-lite"/>
    </source>
</evidence>
<proteinExistence type="predicted"/>
<gene>
    <name evidence="2" type="ORF">VTL71DRAFT_14899</name>
</gene>
<evidence type="ECO:0000313" key="2">
    <source>
        <dbReference type="EMBL" id="KAL2068562.1"/>
    </source>
</evidence>
<protein>
    <submittedName>
        <fullName evidence="2">Uncharacterized protein</fullName>
    </submittedName>
</protein>
<dbReference type="EMBL" id="JAZHXI010000008">
    <property type="protein sequence ID" value="KAL2068562.1"/>
    <property type="molecule type" value="Genomic_DNA"/>
</dbReference>
<sequence>MGSSVVQTVEDAFEPIYDDIARMKYTLAEHHFNFKLNAVTDLRYHTSYILAITGIQQPRKDSPSAMCTTNGVMEIIEEDIDTIRNAATADSEAFLQQDTLAELRARMADVLSDMREETVVKIEPEPGYEDRATSIEGMFGMEGTRRFGGDAQPKTRQNLPNRSKMKRYGDWTPYLGR</sequence>
<feature type="region of interest" description="Disordered" evidence="1">
    <location>
        <begin position="142"/>
        <end position="177"/>
    </location>
</feature>
<organism evidence="2 3">
    <name type="scientific">Oculimacula yallundae</name>
    <dbReference type="NCBI Taxonomy" id="86028"/>
    <lineage>
        <taxon>Eukaryota</taxon>
        <taxon>Fungi</taxon>
        <taxon>Dikarya</taxon>
        <taxon>Ascomycota</taxon>
        <taxon>Pezizomycotina</taxon>
        <taxon>Leotiomycetes</taxon>
        <taxon>Helotiales</taxon>
        <taxon>Ploettnerulaceae</taxon>
        <taxon>Oculimacula</taxon>
    </lineage>
</organism>
<comment type="caution">
    <text evidence="2">The sequence shown here is derived from an EMBL/GenBank/DDBJ whole genome shotgun (WGS) entry which is preliminary data.</text>
</comment>
<keyword evidence="3" id="KW-1185">Reference proteome</keyword>
<name>A0ABR4CFU6_9HELO</name>
<accession>A0ABR4CFU6</accession>
<dbReference type="Proteomes" id="UP001595075">
    <property type="component" value="Unassembled WGS sequence"/>
</dbReference>
<reference evidence="2 3" key="1">
    <citation type="journal article" date="2024" name="Commun. Biol.">
        <title>Comparative genomic analysis of thermophilic fungi reveals convergent evolutionary adaptations and gene losses.</title>
        <authorList>
            <person name="Steindorff A.S."/>
            <person name="Aguilar-Pontes M.V."/>
            <person name="Robinson A.J."/>
            <person name="Andreopoulos B."/>
            <person name="LaButti K."/>
            <person name="Kuo A."/>
            <person name="Mondo S."/>
            <person name="Riley R."/>
            <person name="Otillar R."/>
            <person name="Haridas S."/>
            <person name="Lipzen A."/>
            <person name="Grimwood J."/>
            <person name="Schmutz J."/>
            <person name="Clum A."/>
            <person name="Reid I.D."/>
            <person name="Moisan M.C."/>
            <person name="Butler G."/>
            <person name="Nguyen T.T.M."/>
            <person name="Dewar K."/>
            <person name="Conant G."/>
            <person name="Drula E."/>
            <person name="Henrissat B."/>
            <person name="Hansel C."/>
            <person name="Singer S."/>
            <person name="Hutchinson M.I."/>
            <person name="de Vries R.P."/>
            <person name="Natvig D.O."/>
            <person name="Powell A.J."/>
            <person name="Tsang A."/>
            <person name="Grigoriev I.V."/>
        </authorList>
    </citation>
    <scope>NUCLEOTIDE SEQUENCE [LARGE SCALE GENOMIC DNA]</scope>
    <source>
        <strain evidence="2 3">CBS 494.80</strain>
    </source>
</reference>
<evidence type="ECO:0000313" key="3">
    <source>
        <dbReference type="Proteomes" id="UP001595075"/>
    </source>
</evidence>